<name>A0A347W6H1_9HELI</name>
<evidence type="ECO:0000313" key="1">
    <source>
        <dbReference type="EMBL" id="MWV70220.1"/>
    </source>
</evidence>
<reference evidence="1 4" key="4">
    <citation type="submission" date="2019-12" db="EMBL/GenBank/DDBJ databases">
        <title>Multi-Generational Helicobacter saguini Isolates.</title>
        <authorList>
            <person name="Mannion A."/>
            <person name="Shen Z."/>
            <person name="Fox J.G."/>
        </authorList>
    </citation>
    <scope>NUCLEOTIDE SEQUENCE [LARGE SCALE GENOMIC DNA]</scope>
    <source>
        <strain evidence="1">16-048</strain>
        <strain evidence="4">16-048 (F4)</strain>
    </source>
</reference>
<dbReference type="EMBL" id="QBIU01000002">
    <property type="protein sequence ID" value="MWV70220.1"/>
    <property type="molecule type" value="Genomic_DNA"/>
</dbReference>
<dbReference type="Proteomes" id="UP000477070">
    <property type="component" value="Unassembled WGS sequence"/>
</dbReference>
<organism evidence="2 3">
    <name type="scientific">Helicobacter saguini</name>
    <dbReference type="NCBI Taxonomy" id="1548018"/>
    <lineage>
        <taxon>Bacteria</taxon>
        <taxon>Pseudomonadati</taxon>
        <taxon>Campylobacterota</taxon>
        <taxon>Epsilonproteobacteria</taxon>
        <taxon>Campylobacterales</taxon>
        <taxon>Helicobacteraceae</taxon>
        <taxon>Helicobacter</taxon>
    </lineage>
</organism>
<dbReference type="STRING" id="1548018.LS64_01945"/>
<dbReference type="RefSeq" id="WP_118949397.1">
    <property type="nucleotide sequence ID" value="NZ_JRMP02000031.1"/>
</dbReference>
<comment type="caution">
    <text evidence="2">The sequence shown here is derived from an EMBL/GenBank/DDBJ whole genome shotgun (WGS) entry which is preliminary data.</text>
</comment>
<evidence type="ECO:0000313" key="2">
    <source>
        <dbReference type="EMBL" id="TLD91626.1"/>
    </source>
</evidence>
<accession>A0A347W6H1</accession>
<reference evidence="2 3" key="1">
    <citation type="journal article" date="2014" name="Genome Announc.">
        <title>Draft genome sequences of eight enterohepatic helicobacter species isolated from both laboratory and wild rodents.</title>
        <authorList>
            <person name="Sheh A."/>
            <person name="Shen Z."/>
            <person name="Fox J.G."/>
        </authorList>
    </citation>
    <scope>NUCLEOTIDE SEQUENCE [LARGE SCALE GENOMIC DNA]</scope>
    <source>
        <strain evidence="2 3">MIT 97-6194</strain>
    </source>
</reference>
<evidence type="ECO:0000313" key="4">
    <source>
        <dbReference type="Proteomes" id="UP000477070"/>
    </source>
</evidence>
<sequence>MRINIPKKAFEFSLKDNEYQKALNAIRITNNHILITDSKSLLSINCENVEIDSDGLNLHFNTLKKLVSPLSKLKKCDVLEFEIDFLTPKEMEIYNSNTDKYEIVNVCEEAKVKCLQNGNVGIIKIHNEAYPQYKEVLKNFKESNLIFKLDSTFAKLKMFKDTRFIMCERQGDKVFLNAGLAKLNNGGERIKFSQNLFSYEYNTNEIHNNIESIFKDKDSFTIILASDKLKGISENEPLELHYNKDAENGYLCLFKQGGASIVECQLTY</sequence>
<proteinExistence type="predicted"/>
<reference evidence="2 3" key="2">
    <citation type="journal article" date="2016" name="Infect. Immun.">
        <title>Helicobacter saguini, a Novel Helicobacter Isolated from Cotton-Top Tamarins with Ulcerative Colitis, Has Proinflammatory Properties and Induces Typhlocolitis and Dysplasia in Gnotobiotic IL-10-/- Mice.</title>
        <authorList>
            <person name="Shen Z."/>
            <person name="Mannion A."/>
            <person name="Whary M.T."/>
            <person name="Muthupalani S."/>
            <person name="Sheh A."/>
            <person name="Feng Y."/>
            <person name="Gong G."/>
            <person name="Vandamme P."/>
            <person name="Holcombe H.R."/>
            <person name="Paster B.J."/>
            <person name="Fox J.G."/>
        </authorList>
    </citation>
    <scope>NUCLEOTIDE SEQUENCE [LARGE SCALE GENOMIC DNA]</scope>
    <source>
        <strain evidence="2 3">MIT 97-6194</strain>
    </source>
</reference>
<gene>
    <name evidence="1" type="ORF">DCO61_09460</name>
    <name evidence="2" type="ORF">LS64_011580</name>
</gene>
<protein>
    <submittedName>
        <fullName evidence="2">Uncharacterized protein</fullName>
    </submittedName>
</protein>
<keyword evidence="3" id="KW-1185">Reference proteome</keyword>
<dbReference type="EMBL" id="JRMP02000031">
    <property type="protein sequence ID" value="TLD91626.1"/>
    <property type="molecule type" value="Genomic_DNA"/>
</dbReference>
<evidence type="ECO:0000313" key="3">
    <source>
        <dbReference type="Proteomes" id="UP000029714"/>
    </source>
</evidence>
<dbReference type="Proteomes" id="UP000029714">
    <property type="component" value="Unassembled WGS sequence"/>
</dbReference>
<dbReference type="AlphaFoldDB" id="A0A347W6H1"/>
<reference evidence="2" key="3">
    <citation type="submission" date="2018-04" db="EMBL/GenBank/DDBJ databases">
        <authorList>
            <person name="Sheh A."/>
            <person name="Shen Z."/>
            <person name="Mannion A.J."/>
            <person name="Fox J.G."/>
        </authorList>
    </citation>
    <scope>NUCLEOTIDE SEQUENCE</scope>
    <source>
        <strain evidence="2">MIT 97-6194</strain>
    </source>
</reference>